<feature type="transmembrane region" description="Helical" evidence="1">
    <location>
        <begin position="73"/>
        <end position="96"/>
    </location>
</feature>
<evidence type="ECO:0008006" key="4">
    <source>
        <dbReference type="Google" id="ProtNLM"/>
    </source>
</evidence>
<comment type="caution">
    <text evidence="2">The sequence shown here is derived from an EMBL/GenBank/DDBJ whole genome shotgun (WGS) entry which is preliminary data.</text>
</comment>
<gene>
    <name evidence="2" type="ORF">EGW08_005695</name>
</gene>
<dbReference type="EMBL" id="RQTK01000135">
    <property type="protein sequence ID" value="RUS86556.1"/>
    <property type="molecule type" value="Genomic_DNA"/>
</dbReference>
<dbReference type="OrthoDB" id="10029014at2759"/>
<feature type="transmembrane region" description="Helical" evidence="1">
    <location>
        <begin position="102"/>
        <end position="122"/>
    </location>
</feature>
<protein>
    <recommendedName>
        <fullName evidence="4">G-protein coupled receptors family 1 profile domain-containing protein</fullName>
    </recommendedName>
</protein>
<keyword evidence="1" id="KW-1133">Transmembrane helix</keyword>
<feature type="non-terminal residue" evidence="2">
    <location>
        <position position="143"/>
    </location>
</feature>
<keyword evidence="1" id="KW-0812">Transmembrane</keyword>
<accession>A0A433TYA9</accession>
<keyword evidence="1" id="KW-0472">Membrane</keyword>
<dbReference type="Proteomes" id="UP000271974">
    <property type="component" value="Unassembled WGS sequence"/>
</dbReference>
<keyword evidence="3" id="KW-1185">Reference proteome</keyword>
<dbReference type="AlphaFoldDB" id="A0A433TYA9"/>
<evidence type="ECO:0000313" key="3">
    <source>
        <dbReference type="Proteomes" id="UP000271974"/>
    </source>
</evidence>
<organism evidence="2 3">
    <name type="scientific">Elysia chlorotica</name>
    <name type="common">Eastern emerald elysia</name>
    <name type="synonym">Sea slug</name>
    <dbReference type="NCBI Taxonomy" id="188477"/>
    <lineage>
        <taxon>Eukaryota</taxon>
        <taxon>Metazoa</taxon>
        <taxon>Spiralia</taxon>
        <taxon>Lophotrochozoa</taxon>
        <taxon>Mollusca</taxon>
        <taxon>Gastropoda</taxon>
        <taxon>Heterobranchia</taxon>
        <taxon>Euthyneura</taxon>
        <taxon>Panpulmonata</taxon>
        <taxon>Sacoglossa</taxon>
        <taxon>Placobranchoidea</taxon>
        <taxon>Plakobranchidae</taxon>
        <taxon>Elysia</taxon>
    </lineage>
</organism>
<proteinExistence type="predicted"/>
<evidence type="ECO:0000313" key="2">
    <source>
        <dbReference type="EMBL" id="RUS86556.1"/>
    </source>
</evidence>
<name>A0A433TYA9_ELYCH</name>
<sequence>MSLSLTSAPVPMNSTNGTFDLSFWLNTKIIKSYSDCRHDYSLNYSGGTLILDSQENQDYMTERCHHARTMMKVFPYLSMAVGIPANAIALVALSTLKPRSIGLFYIALLAAADLAALVMRFVDFLMVKNAVDTHKYICGIRGT</sequence>
<evidence type="ECO:0000256" key="1">
    <source>
        <dbReference type="SAM" id="Phobius"/>
    </source>
</evidence>
<reference evidence="2 3" key="1">
    <citation type="submission" date="2019-01" db="EMBL/GenBank/DDBJ databases">
        <title>A draft genome assembly of the solar-powered sea slug Elysia chlorotica.</title>
        <authorList>
            <person name="Cai H."/>
            <person name="Li Q."/>
            <person name="Fang X."/>
            <person name="Li J."/>
            <person name="Curtis N.E."/>
            <person name="Altenburger A."/>
            <person name="Shibata T."/>
            <person name="Feng M."/>
            <person name="Maeda T."/>
            <person name="Schwartz J.A."/>
            <person name="Shigenobu S."/>
            <person name="Lundholm N."/>
            <person name="Nishiyama T."/>
            <person name="Yang H."/>
            <person name="Hasebe M."/>
            <person name="Li S."/>
            <person name="Pierce S.K."/>
            <person name="Wang J."/>
        </authorList>
    </citation>
    <scope>NUCLEOTIDE SEQUENCE [LARGE SCALE GENOMIC DNA]</scope>
    <source>
        <strain evidence="2">EC2010</strain>
        <tissue evidence="2">Whole organism of an adult</tissue>
    </source>
</reference>